<feature type="transmembrane region" description="Helical" evidence="8">
    <location>
        <begin position="315"/>
        <end position="333"/>
    </location>
</feature>
<keyword evidence="4 8" id="KW-0812">Transmembrane</keyword>
<keyword evidence="3" id="KW-0813">Transport</keyword>
<dbReference type="InterPro" id="IPR020846">
    <property type="entry name" value="MFS_dom"/>
</dbReference>
<comment type="subcellular location">
    <subcellularLocation>
        <location evidence="1">Membrane</location>
        <topology evidence="1">Multi-pass membrane protein</topology>
    </subcellularLocation>
</comment>
<dbReference type="InterPro" id="IPR050360">
    <property type="entry name" value="MFS_Sugar_Transporters"/>
</dbReference>
<dbReference type="GO" id="GO:0016020">
    <property type="term" value="C:membrane"/>
    <property type="evidence" value="ECO:0007669"/>
    <property type="project" value="UniProtKB-SubCell"/>
</dbReference>
<dbReference type="PANTHER" id="PTHR48022">
    <property type="entry name" value="PLASTIDIC GLUCOSE TRANSPORTER 4"/>
    <property type="match status" value="1"/>
</dbReference>
<evidence type="ECO:0000259" key="9">
    <source>
        <dbReference type="PROSITE" id="PS50850"/>
    </source>
</evidence>
<reference evidence="10 11" key="1">
    <citation type="journal article" date="2018" name="Nat. Ecol. Evol.">
        <title>Pezizomycetes genomes reveal the molecular basis of ectomycorrhizal truffle lifestyle.</title>
        <authorList>
            <person name="Murat C."/>
            <person name="Payen T."/>
            <person name="Noel B."/>
            <person name="Kuo A."/>
            <person name="Morin E."/>
            <person name="Chen J."/>
            <person name="Kohler A."/>
            <person name="Krizsan K."/>
            <person name="Balestrini R."/>
            <person name="Da Silva C."/>
            <person name="Montanini B."/>
            <person name="Hainaut M."/>
            <person name="Levati E."/>
            <person name="Barry K.W."/>
            <person name="Belfiori B."/>
            <person name="Cichocki N."/>
            <person name="Clum A."/>
            <person name="Dockter R.B."/>
            <person name="Fauchery L."/>
            <person name="Guy J."/>
            <person name="Iotti M."/>
            <person name="Le Tacon F."/>
            <person name="Lindquist E.A."/>
            <person name="Lipzen A."/>
            <person name="Malagnac F."/>
            <person name="Mello A."/>
            <person name="Molinier V."/>
            <person name="Miyauchi S."/>
            <person name="Poulain J."/>
            <person name="Riccioni C."/>
            <person name="Rubini A."/>
            <person name="Sitrit Y."/>
            <person name="Splivallo R."/>
            <person name="Traeger S."/>
            <person name="Wang M."/>
            <person name="Zifcakova L."/>
            <person name="Wipf D."/>
            <person name="Zambonelli A."/>
            <person name="Paolocci F."/>
            <person name="Nowrousian M."/>
            <person name="Ottonello S."/>
            <person name="Baldrian P."/>
            <person name="Spatafora J.W."/>
            <person name="Henrissat B."/>
            <person name="Nagy L.G."/>
            <person name="Aury J.M."/>
            <person name="Wincker P."/>
            <person name="Grigoriev I.V."/>
            <person name="Bonfante P."/>
            <person name="Martin F.M."/>
        </authorList>
    </citation>
    <scope>NUCLEOTIDE SEQUENCE [LARGE SCALE GENOMIC DNA]</scope>
    <source>
        <strain evidence="10 11">120613-1</strain>
    </source>
</reference>
<dbReference type="GO" id="GO:0005351">
    <property type="term" value="F:carbohydrate:proton symporter activity"/>
    <property type="evidence" value="ECO:0007669"/>
    <property type="project" value="TreeGrafter"/>
</dbReference>
<feature type="domain" description="Major facilitator superfamily (MFS) profile" evidence="9">
    <location>
        <begin position="47"/>
        <end position="508"/>
    </location>
</feature>
<dbReference type="PROSITE" id="PS50850">
    <property type="entry name" value="MFS"/>
    <property type="match status" value="1"/>
</dbReference>
<evidence type="ECO:0000256" key="6">
    <source>
        <dbReference type="ARBA" id="ARBA00023136"/>
    </source>
</evidence>
<feature type="compositionally biased region" description="Basic and acidic residues" evidence="7">
    <location>
        <begin position="559"/>
        <end position="577"/>
    </location>
</feature>
<dbReference type="PRINTS" id="PR00171">
    <property type="entry name" value="SUGRTRNSPORT"/>
</dbReference>
<evidence type="ECO:0000256" key="2">
    <source>
        <dbReference type="ARBA" id="ARBA00010992"/>
    </source>
</evidence>
<keyword evidence="6 8" id="KW-0472">Membrane</keyword>
<dbReference type="Proteomes" id="UP000276215">
    <property type="component" value="Unassembled WGS sequence"/>
</dbReference>
<dbReference type="Gene3D" id="1.20.1250.20">
    <property type="entry name" value="MFS general substrate transporter like domains"/>
    <property type="match status" value="1"/>
</dbReference>
<evidence type="ECO:0000256" key="4">
    <source>
        <dbReference type="ARBA" id="ARBA00022692"/>
    </source>
</evidence>
<accession>A0A3N4JEN3</accession>
<keyword evidence="11" id="KW-1185">Reference proteome</keyword>
<evidence type="ECO:0000256" key="3">
    <source>
        <dbReference type="ARBA" id="ARBA00022448"/>
    </source>
</evidence>
<protein>
    <submittedName>
        <fullName evidence="10">General substrate transporter</fullName>
    </submittedName>
</protein>
<evidence type="ECO:0000256" key="1">
    <source>
        <dbReference type="ARBA" id="ARBA00004141"/>
    </source>
</evidence>
<evidence type="ECO:0000256" key="7">
    <source>
        <dbReference type="SAM" id="MobiDB-lite"/>
    </source>
</evidence>
<feature type="transmembrane region" description="Helical" evidence="8">
    <location>
        <begin position="211"/>
        <end position="232"/>
    </location>
</feature>
<dbReference type="AlphaFoldDB" id="A0A3N4JEN3"/>
<dbReference type="PROSITE" id="PS00216">
    <property type="entry name" value="SUGAR_TRANSPORT_1"/>
    <property type="match status" value="1"/>
</dbReference>
<dbReference type="InterPro" id="IPR036259">
    <property type="entry name" value="MFS_trans_sf"/>
</dbReference>
<evidence type="ECO:0000313" key="11">
    <source>
        <dbReference type="Proteomes" id="UP000276215"/>
    </source>
</evidence>
<feature type="transmembrane region" description="Helical" evidence="8">
    <location>
        <begin position="384"/>
        <end position="414"/>
    </location>
</feature>
<evidence type="ECO:0000256" key="5">
    <source>
        <dbReference type="ARBA" id="ARBA00022989"/>
    </source>
</evidence>
<sequence>MATYTLTDLDGRRLTAAGTDKAAIIRRQALAGPSGPAGLIQNGKEGVFSGVCEFVALERLYFSPLTTVLPQFVQEYAVSDRTKRAGLRVLILELGAWTGTIYSGVLAERISRKYTILVNVVIFCIGEIPRTFRGGRFITDMGVGSLSMTVPMYNAEIAPPEVRGSLVGLQQLAITFGIIVSFWYVRPFSPEIDYGTNYIGGTGQGQKDTAWVLPLALQFVPAVILGVGIFPMPFSPRRLAHRDCEEQAIDVLASLRGLTWDRELIDLGFLEIQSRGMFEKRTEAEKFPHLKRTDTWSYIKLEALSFASLFQTWSVFCRVMVSTVILYYAPSIFAQLGMSNNTTSLLATGVVGIAMFLATLSYASYQTLRAASVMYIDSLGRKRVLFVGAVGVALPMATHRAAGWGAISMVWLFVIHFGYSWGPCAWILPVLNILVAIEIAEVWPLNVRAKGIALGASSTPANSWQNNFTIGPVTPDMLERMKWGTYVFFGIFTMLGAGFILFLVPETKLLSLEEMDVIFGSEGIAAAEVERQAEINRGVGLDLALERFDAGLPGNSSKHSVDEKEKPVNLLDEKEKA</sequence>
<dbReference type="EMBL" id="ML120412">
    <property type="protein sequence ID" value="RPA96726.1"/>
    <property type="molecule type" value="Genomic_DNA"/>
</dbReference>
<dbReference type="Pfam" id="PF00083">
    <property type="entry name" value="Sugar_tr"/>
    <property type="match status" value="1"/>
</dbReference>
<name>A0A3N4JEN3_9PEZI</name>
<evidence type="ECO:0000256" key="8">
    <source>
        <dbReference type="SAM" id="Phobius"/>
    </source>
</evidence>
<comment type="similarity">
    <text evidence="2">Belongs to the major facilitator superfamily. Sugar transporter (TC 2.A.1.1) family.</text>
</comment>
<feature type="region of interest" description="Disordered" evidence="7">
    <location>
        <begin position="552"/>
        <end position="577"/>
    </location>
</feature>
<dbReference type="STRING" id="1336337.A0A3N4JEN3"/>
<dbReference type="InterPro" id="IPR003663">
    <property type="entry name" value="Sugar/inositol_transpt"/>
</dbReference>
<proteinExistence type="inferred from homology"/>
<evidence type="ECO:0000313" key="10">
    <source>
        <dbReference type="EMBL" id="RPA96726.1"/>
    </source>
</evidence>
<feature type="transmembrane region" description="Helical" evidence="8">
    <location>
        <begin position="486"/>
        <end position="504"/>
    </location>
</feature>
<feature type="transmembrane region" description="Helical" evidence="8">
    <location>
        <begin position="345"/>
        <end position="363"/>
    </location>
</feature>
<feature type="transmembrane region" description="Helical" evidence="8">
    <location>
        <begin position="166"/>
        <end position="185"/>
    </location>
</feature>
<gene>
    <name evidence="10" type="ORF">L873DRAFT_1829355</name>
</gene>
<dbReference type="PANTHER" id="PTHR48022:SF20">
    <property type="entry name" value="MAJOR FACILITATOR SUPERFAMILY (MFS) PROFILE DOMAIN-CONTAINING PROTEIN-RELATED"/>
    <property type="match status" value="1"/>
</dbReference>
<keyword evidence="5 8" id="KW-1133">Transmembrane helix</keyword>
<dbReference type="OrthoDB" id="8120565at2759"/>
<organism evidence="10 11">
    <name type="scientific">Choiromyces venosus 120613-1</name>
    <dbReference type="NCBI Taxonomy" id="1336337"/>
    <lineage>
        <taxon>Eukaryota</taxon>
        <taxon>Fungi</taxon>
        <taxon>Dikarya</taxon>
        <taxon>Ascomycota</taxon>
        <taxon>Pezizomycotina</taxon>
        <taxon>Pezizomycetes</taxon>
        <taxon>Pezizales</taxon>
        <taxon>Tuberaceae</taxon>
        <taxon>Choiromyces</taxon>
    </lineage>
</organism>
<feature type="transmembrane region" description="Helical" evidence="8">
    <location>
        <begin position="420"/>
        <end position="440"/>
    </location>
</feature>
<dbReference type="InterPro" id="IPR005829">
    <property type="entry name" value="Sugar_transporter_CS"/>
</dbReference>
<dbReference type="InterPro" id="IPR005828">
    <property type="entry name" value="MFS_sugar_transport-like"/>
</dbReference>
<dbReference type="SUPFAM" id="SSF103473">
    <property type="entry name" value="MFS general substrate transporter"/>
    <property type="match status" value="1"/>
</dbReference>